<sequence>MHSSERATKAWNIVIDQYKGKGGRTAVTWPIRILCSHERHDASKTPQVHCEAVLFSLAWMPTRRHPSAPPHHLWYGPDLQTLLLPIISCLALEKRSNMDVDPFEQDYLTYIDEEEDKRYMPDQWDFSTLSYDAENTTLAKAEVIGAEDIDGWAERVVEAPVLVPGIDIL</sequence>
<name>A0A6A5WHZ7_9PLEO</name>
<dbReference type="Proteomes" id="UP000799779">
    <property type="component" value="Unassembled WGS sequence"/>
</dbReference>
<dbReference type="AlphaFoldDB" id="A0A6A5WHZ7"/>
<protein>
    <submittedName>
        <fullName evidence="1">Uncharacterized protein</fullName>
    </submittedName>
</protein>
<gene>
    <name evidence="1" type="ORF">P154DRAFT_164431</name>
</gene>
<reference evidence="1" key="1">
    <citation type="journal article" date="2020" name="Stud. Mycol.">
        <title>101 Dothideomycetes genomes: a test case for predicting lifestyles and emergence of pathogens.</title>
        <authorList>
            <person name="Haridas S."/>
            <person name="Albert R."/>
            <person name="Binder M."/>
            <person name="Bloem J."/>
            <person name="Labutti K."/>
            <person name="Salamov A."/>
            <person name="Andreopoulos B."/>
            <person name="Baker S."/>
            <person name="Barry K."/>
            <person name="Bills G."/>
            <person name="Bluhm B."/>
            <person name="Cannon C."/>
            <person name="Castanera R."/>
            <person name="Culley D."/>
            <person name="Daum C."/>
            <person name="Ezra D."/>
            <person name="Gonzalez J."/>
            <person name="Henrissat B."/>
            <person name="Kuo A."/>
            <person name="Liang C."/>
            <person name="Lipzen A."/>
            <person name="Lutzoni F."/>
            <person name="Magnuson J."/>
            <person name="Mondo S."/>
            <person name="Nolan M."/>
            <person name="Ohm R."/>
            <person name="Pangilinan J."/>
            <person name="Park H.-J."/>
            <person name="Ramirez L."/>
            <person name="Alfaro M."/>
            <person name="Sun H."/>
            <person name="Tritt A."/>
            <person name="Yoshinaga Y."/>
            <person name="Zwiers L.-H."/>
            <person name="Turgeon B."/>
            <person name="Goodwin S."/>
            <person name="Spatafora J."/>
            <person name="Crous P."/>
            <person name="Grigoriev I."/>
        </authorList>
    </citation>
    <scope>NUCLEOTIDE SEQUENCE</scope>
    <source>
        <strain evidence="1">CBS 123094</strain>
    </source>
</reference>
<dbReference type="EMBL" id="ML977582">
    <property type="protein sequence ID" value="KAF2001520.1"/>
    <property type="molecule type" value="Genomic_DNA"/>
</dbReference>
<proteinExistence type="predicted"/>
<evidence type="ECO:0000313" key="1">
    <source>
        <dbReference type="EMBL" id="KAF2001520.1"/>
    </source>
</evidence>
<organism evidence="1 2">
    <name type="scientific">Amniculicola lignicola CBS 123094</name>
    <dbReference type="NCBI Taxonomy" id="1392246"/>
    <lineage>
        <taxon>Eukaryota</taxon>
        <taxon>Fungi</taxon>
        <taxon>Dikarya</taxon>
        <taxon>Ascomycota</taxon>
        <taxon>Pezizomycotina</taxon>
        <taxon>Dothideomycetes</taxon>
        <taxon>Pleosporomycetidae</taxon>
        <taxon>Pleosporales</taxon>
        <taxon>Amniculicolaceae</taxon>
        <taxon>Amniculicola</taxon>
    </lineage>
</organism>
<evidence type="ECO:0000313" key="2">
    <source>
        <dbReference type="Proteomes" id="UP000799779"/>
    </source>
</evidence>
<keyword evidence="2" id="KW-1185">Reference proteome</keyword>
<accession>A0A6A5WHZ7</accession>